<accession>A0A330HKC3</accession>
<feature type="domain" description="Transcriptional regulator-like" evidence="1">
    <location>
        <begin position="7"/>
        <end position="66"/>
    </location>
</feature>
<reference evidence="2 3" key="2">
    <citation type="submission" date="2018-07" db="EMBL/GenBank/DDBJ databases">
        <title>Diversity of Mesorhizobium strains in Brazil.</title>
        <authorList>
            <person name="Helene L.C.F."/>
            <person name="Dall'Agnol R."/>
            <person name="Delamuta J.R.M."/>
            <person name="Hungria M."/>
        </authorList>
    </citation>
    <scope>NUCLEOTIDE SEQUENCE [LARGE SCALE GENOMIC DNA]</scope>
    <source>
        <strain evidence="2 3">AC99b</strain>
    </source>
</reference>
<evidence type="ECO:0000313" key="2">
    <source>
        <dbReference type="EMBL" id="RAZ88855.1"/>
    </source>
</evidence>
<reference evidence="3" key="1">
    <citation type="submission" date="2018-06" db="EMBL/GenBank/DDBJ databases">
        <authorList>
            <person name="Helene L.C."/>
            <person name="Dall'Agnol R."/>
            <person name="Delamuta J.R."/>
            <person name="Hungria M."/>
        </authorList>
    </citation>
    <scope>NUCLEOTIDE SEQUENCE [LARGE SCALE GENOMIC DNA]</scope>
    <source>
        <strain evidence="3">AC99b</strain>
    </source>
</reference>
<comment type="caution">
    <text evidence="2">The sequence shown here is derived from an EMBL/GenBank/DDBJ whole genome shotgun (WGS) entry which is preliminary data.</text>
</comment>
<dbReference type="RefSeq" id="WP_112099291.1">
    <property type="nucleotide sequence ID" value="NZ_QMBP01000010.1"/>
</dbReference>
<organism evidence="2 3">
    <name type="scientific">Mesorhizobium hawassense</name>
    <dbReference type="NCBI Taxonomy" id="1209954"/>
    <lineage>
        <taxon>Bacteria</taxon>
        <taxon>Pseudomonadati</taxon>
        <taxon>Pseudomonadota</taxon>
        <taxon>Alphaproteobacteria</taxon>
        <taxon>Hyphomicrobiales</taxon>
        <taxon>Phyllobacteriaceae</taxon>
        <taxon>Mesorhizobium</taxon>
    </lineage>
</organism>
<dbReference type="Proteomes" id="UP000251558">
    <property type="component" value="Unassembled WGS sequence"/>
</dbReference>
<proteinExistence type="predicted"/>
<dbReference type="Pfam" id="PF20109">
    <property type="entry name" value="Trans_reg_dom"/>
    <property type="match status" value="1"/>
</dbReference>
<name>A0A330HKC3_9HYPH</name>
<keyword evidence="3" id="KW-1185">Reference proteome</keyword>
<dbReference type="OrthoDB" id="8654520at2"/>
<dbReference type="AlphaFoldDB" id="A0A330HKC3"/>
<dbReference type="EMBL" id="QMBP01000010">
    <property type="protein sequence ID" value="RAZ88855.1"/>
    <property type="molecule type" value="Genomic_DNA"/>
</dbReference>
<protein>
    <recommendedName>
        <fullName evidence="1">Transcriptional regulator-like domain-containing protein</fullName>
    </recommendedName>
</protein>
<evidence type="ECO:0000259" key="1">
    <source>
        <dbReference type="Pfam" id="PF20109"/>
    </source>
</evidence>
<evidence type="ECO:0000313" key="3">
    <source>
        <dbReference type="Proteomes" id="UP000251558"/>
    </source>
</evidence>
<sequence length="82" mass="9690">MRPDTSHWRDNASYDYFDTLPIEGLAWECLRRHEPYQRHYQALLTARAEKAPFHPETQRLWGLRFPGQAGFVCLGARRFLVA</sequence>
<dbReference type="InterPro" id="IPR045465">
    <property type="entry name" value="Trans_reg_dom"/>
</dbReference>
<gene>
    <name evidence="2" type="ORF">DPM33_20685</name>
</gene>